<reference evidence="2 3" key="2">
    <citation type="submission" date="2017-02" db="EMBL/GenBank/DDBJ databases">
        <title>Draft genome sequence of Streptomyces phaeoluteigriseus type strain DSM41896.</title>
        <authorList>
            <person name="Salih T.S."/>
            <person name="Algora Gallardo L."/>
            <person name="Melo Santos T."/>
            <person name="Filgueira Martinez S."/>
            <person name="Herron P.R."/>
        </authorList>
    </citation>
    <scope>NUCLEOTIDE SEQUENCE [LARGE SCALE GENOMIC DNA]</scope>
    <source>
        <strain evidence="2 3">DSM 41896</strain>
    </source>
</reference>
<dbReference type="AlphaFoldDB" id="A0A1V6MNG1"/>
<name>A0A1V6MNG1_9ACTN</name>
<accession>A0A1V6MNG1</accession>
<dbReference type="RefSeq" id="WP_073497998.1">
    <property type="nucleotide sequence ID" value="NZ_MPOH02000016.1"/>
</dbReference>
<dbReference type="Proteomes" id="UP000184286">
    <property type="component" value="Unassembled WGS sequence"/>
</dbReference>
<comment type="caution">
    <text evidence="2">The sequence shown here is derived from an EMBL/GenBank/DDBJ whole genome shotgun (WGS) entry which is preliminary data.</text>
</comment>
<feature type="compositionally biased region" description="Basic and acidic residues" evidence="1">
    <location>
        <begin position="32"/>
        <end position="64"/>
    </location>
</feature>
<feature type="compositionally biased region" description="Basic and acidic residues" evidence="1">
    <location>
        <begin position="8"/>
        <end position="25"/>
    </location>
</feature>
<evidence type="ECO:0000256" key="1">
    <source>
        <dbReference type="SAM" id="MobiDB-lite"/>
    </source>
</evidence>
<dbReference type="Pfam" id="PF11387">
    <property type="entry name" value="DUF2795"/>
    <property type="match status" value="1"/>
</dbReference>
<evidence type="ECO:0000313" key="2">
    <source>
        <dbReference type="EMBL" id="OQD53935.1"/>
    </source>
</evidence>
<evidence type="ECO:0000313" key="3">
    <source>
        <dbReference type="Proteomes" id="UP000184286"/>
    </source>
</evidence>
<evidence type="ECO:0008006" key="4">
    <source>
        <dbReference type="Google" id="ProtNLM"/>
    </source>
</evidence>
<protein>
    <recommendedName>
        <fullName evidence="4">DUF2795 domain-containing protein</fullName>
    </recommendedName>
</protein>
<sequence length="64" mass="6748">MAGMSPVDVRKALKGADHTAGRDDLVAPARGDGADEKVVDKPSHAGTERFDGPDDLQKDLFDNA</sequence>
<gene>
    <name evidence="2" type="ORF">BM536_025230</name>
</gene>
<organism evidence="2 3">
    <name type="scientific">Streptomyces phaeoluteigriseus</name>
    <dbReference type="NCBI Taxonomy" id="114686"/>
    <lineage>
        <taxon>Bacteria</taxon>
        <taxon>Bacillati</taxon>
        <taxon>Actinomycetota</taxon>
        <taxon>Actinomycetes</taxon>
        <taxon>Kitasatosporales</taxon>
        <taxon>Streptomycetaceae</taxon>
        <taxon>Streptomyces</taxon>
        <taxon>Streptomyces aurantiacus group</taxon>
    </lineage>
</organism>
<reference evidence="3" key="1">
    <citation type="submission" date="2016-11" db="EMBL/GenBank/DDBJ databases">
        <authorList>
            <person name="Schniete J.K."/>
            <person name="Salih T."/>
            <person name="Algora Gallardo L."/>
            <person name="Martinez Fernandez S."/>
            <person name="Herron P.R."/>
        </authorList>
    </citation>
    <scope>NUCLEOTIDE SEQUENCE [LARGE SCALE GENOMIC DNA]</scope>
    <source>
        <strain evidence="3">DSM 41896</strain>
    </source>
</reference>
<dbReference type="InterPro" id="IPR021527">
    <property type="entry name" value="DUF2795"/>
</dbReference>
<dbReference type="OrthoDB" id="6161020at2"/>
<feature type="region of interest" description="Disordered" evidence="1">
    <location>
        <begin position="1"/>
        <end position="64"/>
    </location>
</feature>
<dbReference type="EMBL" id="MPOH02000016">
    <property type="protein sequence ID" value="OQD53935.1"/>
    <property type="molecule type" value="Genomic_DNA"/>
</dbReference>
<proteinExistence type="predicted"/>